<evidence type="ECO:0000256" key="2">
    <source>
        <dbReference type="ARBA" id="ARBA00022617"/>
    </source>
</evidence>
<gene>
    <name evidence="8" type="ORF">BON30_41995</name>
</gene>
<sequence>MNLLSDEMRRDPYPAYDQARDVSPVLHEPRADVWMIFDHEGVKRALHEHELFSSVVSPPDNKTSRWLVFTDAPRHTKLRALIMRAFTPRAVANLEPRIREWSHQFLDGPLERGSMDLVEELAVPLPLWVITQMFGAPREDLPRFKRWSDVIMALSYFLAGGAEAERAGREFRAVTDEMQAYLTGLISQRRAEPREDLLTQLIAAEVDGERLTEEDLLGFFQLLLSAGHETTTNLISNTLLCLLEHPEQLARLRADPGLLPLAIEEVLRYRSPVQTMFRVTTRDVPLHGQVIPAGKLVMPMIGSANRDPRRFPDAHRFDITRDPNPHLAFGHGIHFCIGAPLSRLEARIALGVFLERVKHFELASDTPWEPRRAIHVHGPVRLPLRLEGVRRTARP</sequence>
<protein>
    <submittedName>
        <fullName evidence="8">Cytochrome</fullName>
    </submittedName>
</protein>
<comment type="caution">
    <text evidence="8">The sequence shown here is derived from an EMBL/GenBank/DDBJ whole genome shotgun (WGS) entry which is preliminary data.</text>
</comment>
<evidence type="ECO:0000256" key="6">
    <source>
        <dbReference type="ARBA" id="ARBA00023033"/>
    </source>
</evidence>
<evidence type="ECO:0000313" key="8">
    <source>
        <dbReference type="EMBL" id="OJH34730.1"/>
    </source>
</evidence>
<evidence type="ECO:0000256" key="1">
    <source>
        <dbReference type="ARBA" id="ARBA00010617"/>
    </source>
</evidence>
<dbReference type="PANTHER" id="PTHR46696">
    <property type="entry name" value="P450, PUTATIVE (EUROFUNG)-RELATED"/>
    <property type="match status" value="1"/>
</dbReference>
<dbReference type="PRINTS" id="PR00359">
    <property type="entry name" value="BP450"/>
</dbReference>
<organism evidence="8 9">
    <name type="scientific">Cystobacter ferrugineus</name>
    <dbReference type="NCBI Taxonomy" id="83449"/>
    <lineage>
        <taxon>Bacteria</taxon>
        <taxon>Pseudomonadati</taxon>
        <taxon>Myxococcota</taxon>
        <taxon>Myxococcia</taxon>
        <taxon>Myxococcales</taxon>
        <taxon>Cystobacterineae</taxon>
        <taxon>Archangiaceae</taxon>
        <taxon>Cystobacter</taxon>
    </lineage>
</organism>
<dbReference type="GO" id="GO:0016705">
    <property type="term" value="F:oxidoreductase activity, acting on paired donors, with incorporation or reduction of molecular oxygen"/>
    <property type="evidence" value="ECO:0007669"/>
    <property type="project" value="InterPro"/>
</dbReference>
<reference evidence="9" key="1">
    <citation type="submission" date="2016-11" db="EMBL/GenBank/DDBJ databases">
        <authorList>
            <person name="Shukria A."/>
            <person name="Stevens D.C."/>
        </authorList>
    </citation>
    <scope>NUCLEOTIDE SEQUENCE [LARGE SCALE GENOMIC DNA]</scope>
    <source>
        <strain evidence="9">Cbfe23</strain>
    </source>
</reference>
<proteinExistence type="inferred from homology"/>
<dbReference type="PRINTS" id="PR00385">
    <property type="entry name" value="P450"/>
</dbReference>
<keyword evidence="9" id="KW-1185">Reference proteome</keyword>
<dbReference type="Pfam" id="PF00067">
    <property type="entry name" value="p450"/>
    <property type="match status" value="2"/>
</dbReference>
<dbReference type="GO" id="GO:0020037">
    <property type="term" value="F:heme binding"/>
    <property type="evidence" value="ECO:0007669"/>
    <property type="project" value="InterPro"/>
</dbReference>
<keyword evidence="3 7" id="KW-0479">Metal-binding</keyword>
<dbReference type="RefSeq" id="WP_071904212.1">
    <property type="nucleotide sequence ID" value="NZ_MPIN01000017.1"/>
</dbReference>
<dbReference type="OrthoDB" id="4511384at2"/>
<dbReference type="AlphaFoldDB" id="A0A1L9AXK3"/>
<keyword evidence="6 7" id="KW-0503">Monooxygenase</keyword>
<evidence type="ECO:0000256" key="3">
    <source>
        <dbReference type="ARBA" id="ARBA00022723"/>
    </source>
</evidence>
<dbReference type="STRING" id="83449.BON30_41995"/>
<name>A0A1L9AXK3_9BACT</name>
<dbReference type="PANTHER" id="PTHR46696:SF1">
    <property type="entry name" value="CYTOCHROME P450 YJIB-RELATED"/>
    <property type="match status" value="1"/>
</dbReference>
<dbReference type="SUPFAM" id="SSF48264">
    <property type="entry name" value="Cytochrome P450"/>
    <property type="match status" value="1"/>
</dbReference>
<dbReference type="InterPro" id="IPR001128">
    <property type="entry name" value="Cyt_P450"/>
</dbReference>
<keyword evidence="5 7" id="KW-0408">Iron</keyword>
<dbReference type="InterPro" id="IPR002397">
    <property type="entry name" value="Cyt_P450_B"/>
</dbReference>
<accession>A0A1L9AXK3</accession>
<dbReference type="FunFam" id="1.10.630.10:FF:000018">
    <property type="entry name" value="Cytochrome P450 monooxygenase"/>
    <property type="match status" value="1"/>
</dbReference>
<comment type="similarity">
    <text evidence="1 7">Belongs to the cytochrome P450 family.</text>
</comment>
<dbReference type="PROSITE" id="PS00086">
    <property type="entry name" value="CYTOCHROME_P450"/>
    <property type="match status" value="1"/>
</dbReference>
<dbReference type="InterPro" id="IPR017972">
    <property type="entry name" value="Cyt_P450_CS"/>
</dbReference>
<keyword evidence="4 7" id="KW-0560">Oxidoreductase</keyword>
<keyword evidence="2 7" id="KW-0349">Heme</keyword>
<dbReference type="GO" id="GO:0004497">
    <property type="term" value="F:monooxygenase activity"/>
    <property type="evidence" value="ECO:0007669"/>
    <property type="project" value="UniProtKB-KW"/>
</dbReference>
<dbReference type="Proteomes" id="UP000182229">
    <property type="component" value="Unassembled WGS sequence"/>
</dbReference>
<evidence type="ECO:0000256" key="7">
    <source>
        <dbReference type="RuleBase" id="RU000461"/>
    </source>
</evidence>
<evidence type="ECO:0000313" key="9">
    <source>
        <dbReference type="Proteomes" id="UP000182229"/>
    </source>
</evidence>
<dbReference type="CDD" id="cd11032">
    <property type="entry name" value="P450_EryK-like"/>
    <property type="match status" value="1"/>
</dbReference>
<dbReference type="Gene3D" id="1.10.630.10">
    <property type="entry name" value="Cytochrome P450"/>
    <property type="match status" value="1"/>
</dbReference>
<dbReference type="EMBL" id="MPIN01000017">
    <property type="protein sequence ID" value="OJH34730.1"/>
    <property type="molecule type" value="Genomic_DNA"/>
</dbReference>
<dbReference type="InterPro" id="IPR036396">
    <property type="entry name" value="Cyt_P450_sf"/>
</dbReference>
<evidence type="ECO:0000256" key="4">
    <source>
        <dbReference type="ARBA" id="ARBA00023002"/>
    </source>
</evidence>
<dbReference type="GO" id="GO:0005506">
    <property type="term" value="F:iron ion binding"/>
    <property type="evidence" value="ECO:0007669"/>
    <property type="project" value="InterPro"/>
</dbReference>
<reference evidence="8 9" key="2">
    <citation type="submission" date="2016-12" db="EMBL/GenBank/DDBJ databases">
        <title>Draft Genome Sequence of Cystobacter ferrugineus Strain Cbfe23.</title>
        <authorList>
            <person name="Akbar S."/>
            <person name="Dowd S.E."/>
            <person name="Stevens D.C."/>
        </authorList>
    </citation>
    <scope>NUCLEOTIDE SEQUENCE [LARGE SCALE GENOMIC DNA]</scope>
    <source>
        <strain evidence="8 9">Cbfe23</strain>
    </source>
</reference>
<evidence type="ECO:0000256" key="5">
    <source>
        <dbReference type="ARBA" id="ARBA00023004"/>
    </source>
</evidence>